<gene>
    <name evidence="2" type="ORF">CHC_T00003862001</name>
</gene>
<accession>R7Q9S6</accession>
<dbReference type="PANTHER" id="PTHR11220">
    <property type="entry name" value="HEME-BINDING PROTEIN-RELATED"/>
    <property type="match status" value="1"/>
</dbReference>
<dbReference type="AlphaFoldDB" id="R7Q9S6"/>
<dbReference type="RefSeq" id="XP_005715111.1">
    <property type="nucleotide sequence ID" value="XM_005715054.1"/>
</dbReference>
<dbReference type="PhylomeDB" id="R7Q9S6"/>
<evidence type="ECO:0000313" key="2">
    <source>
        <dbReference type="EMBL" id="CDF35292.1"/>
    </source>
</evidence>
<proteinExistence type="inferred from homology"/>
<comment type="similarity">
    <text evidence="1">Belongs to the HEBP family.</text>
</comment>
<dbReference type="InterPro" id="IPR006917">
    <property type="entry name" value="SOUL_heme-bd"/>
</dbReference>
<dbReference type="PANTHER" id="PTHR11220:SF1">
    <property type="entry name" value="HEME-BINDING PROTEIN 2"/>
    <property type="match status" value="1"/>
</dbReference>
<evidence type="ECO:0008006" key="4">
    <source>
        <dbReference type="Google" id="ProtNLM"/>
    </source>
</evidence>
<dbReference type="EMBL" id="HG001727">
    <property type="protein sequence ID" value="CDF35292.1"/>
    <property type="molecule type" value="Genomic_DNA"/>
</dbReference>
<dbReference type="Proteomes" id="UP000012073">
    <property type="component" value="Unassembled WGS sequence"/>
</dbReference>
<dbReference type="KEGG" id="ccp:CHC_T00003862001"/>
<dbReference type="Pfam" id="PF04832">
    <property type="entry name" value="SOUL"/>
    <property type="match status" value="1"/>
</dbReference>
<dbReference type="OrthoDB" id="3869at2759"/>
<protein>
    <recommendedName>
        <fullName evidence="4">SOUL heme-binding protein</fullName>
    </recommendedName>
</protein>
<name>R7Q9S6_CHOCR</name>
<evidence type="ECO:0000256" key="1">
    <source>
        <dbReference type="ARBA" id="ARBA00009817"/>
    </source>
</evidence>
<reference evidence="3" key="1">
    <citation type="journal article" date="2013" name="Proc. Natl. Acad. Sci. U.S.A.">
        <title>Genome structure and metabolic features in the red seaweed Chondrus crispus shed light on evolution of the Archaeplastida.</title>
        <authorList>
            <person name="Collen J."/>
            <person name="Porcel B."/>
            <person name="Carre W."/>
            <person name="Ball S.G."/>
            <person name="Chaparro C."/>
            <person name="Tonon T."/>
            <person name="Barbeyron T."/>
            <person name="Michel G."/>
            <person name="Noel B."/>
            <person name="Valentin K."/>
            <person name="Elias M."/>
            <person name="Artiguenave F."/>
            <person name="Arun A."/>
            <person name="Aury J.M."/>
            <person name="Barbosa-Neto J.F."/>
            <person name="Bothwell J.H."/>
            <person name="Bouget F.Y."/>
            <person name="Brillet L."/>
            <person name="Cabello-Hurtado F."/>
            <person name="Capella-Gutierrez S."/>
            <person name="Charrier B."/>
            <person name="Cladiere L."/>
            <person name="Cock J.M."/>
            <person name="Coelho S.M."/>
            <person name="Colleoni C."/>
            <person name="Czjzek M."/>
            <person name="Da Silva C."/>
            <person name="Delage L."/>
            <person name="Denoeud F."/>
            <person name="Deschamps P."/>
            <person name="Dittami S.M."/>
            <person name="Gabaldon T."/>
            <person name="Gachon C.M."/>
            <person name="Groisillier A."/>
            <person name="Herve C."/>
            <person name="Jabbari K."/>
            <person name="Katinka M."/>
            <person name="Kloareg B."/>
            <person name="Kowalczyk N."/>
            <person name="Labadie K."/>
            <person name="Leblanc C."/>
            <person name="Lopez P.J."/>
            <person name="McLachlan D.H."/>
            <person name="Meslet-Cladiere L."/>
            <person name="Moustafa A."/>
            <person name="Nehr Z."/>
            <person name="Nyvall Collen P."/>
            <person name="Panaud O."/>
            <person name="Partensky F."/>
            <person name="Poulain J."/>
            <person name="Rensing S.A."/>
            <person name="Rousvoal S."/>
            <person name="Samson G."/>
            <person name="Symeonidi A."/>
            <person name="Weissenbach J."/>
            <person name="Zambounis A."/>
            <person name="Wincker P."/>
            <person name="Boyen C."/>
        </authorList>
    </citation>
    <scope>NUCLEOTIDE SEQUENCE [LARGE SCALE GENOMIC DNA]</scope>
    <source>
        <strain evidence="3">cv. Stackhouse</strain>
    </source>
</reference>
<organism evidence="2 3">
    <name type="scientific">Chondrus crispus</name>
    <name type="common">Carrageen Irish moss</name>
    <name type="synonym">Polymorpha crispa</name>
    <dbReference type="NCBI Taxonomy" id="2769"/>
    <lineage>
        <taxon>Eukaryota</taxon>
        <taxon>Rhodophyta</taxon>
        <taxon>Florideophyceae</taxon>
        <taxon>Rhodymeniophycidae</taxon>
        <taxon>Gigartinales</taxon>
        <taxon>Gigartinaceae</taxon>
        <taxon>Chondrus</taxon>
    </lineage>
</organism>
<dbReference type="Gene3D" id="3.20.80.10">
    <property type="entry name" value="Regulatory factor, effector binding domain"/>
    <property type="match status" value="1"/>
</dbReference>
<evidence type="ECO:0000313" key="3">
    <source>
        <dbReference type="Proteomes" id="UP000012073"/>
    </source>
</evidence>
<sequence length="204" mass="22227">MGGTHGIARTETPAHTVLQGGGRYEVWRYPSSVAAVVRVTDVQRAATDRAFRDAAFSLLARYIGVFSRPHNATVGNRPEKIAMTSPVVMTPGAHERTHSMRFLLPSRYRSVEEAPAPTDAAVKLEMAPAGRVEAVLRFSGNMDMGVAAQRAAELGRLLEEDGLKPTGAWIACAYDPPFMPPMMKRNEVHFPLDPKAFPTQQGGK</sequence>
<dbReference type="SUPFAM" id="SSF55136">
    <property type="entry name" value="Probable bacterial effector-binding domain"/>
    <property type="match status" value="1"/>
</dbReference>
<dbReference type="InterPro" id="IPR011256">
    <property type="entry name" value="Reg_factor_effector_dom_sf"/>
</dbReference>
<dbReference type="GeneID" id="17322828"/>
<keyword evidence="3" id="KW-1185">Reference proteome</keyword>
<dbReference type="Gramene" id="CDF35292">
    <property type="protein sequence ID" value="CDF35292"/>
    <property type="gene ID" value="CHC_T00003862001"/>
</dbReference>